<evidence type="ECO:0000256" key="1">
    <source>
        <dbReference type="SAM" id="MobiDB-lite"/>
    </source>
</evidence>
<evidence type="ECO:0000313" key="3">
    <source>
        <dbReference type="Proteomes" id="UP000182631"/>
    </source>
</evidence>
<dbReference type="EMBL" id="FITM01000049">
    <property type="protein sequence ID" value="CZB14061.1"/>
    <property type="molecule type" value="Genomic_DNA"/>
</dbReference>
<dbReference type="AlphaFoldDB" id="A0A170T5W8"/>
<accession>A0A170T5W8</accession>
<feature type="compositionally biased region" description="Basic and acidic residues" evidence="1">
    <location>
        <begin position="25"/>
        <end position="35"/>
    </location>
</feature>
<keyword evidence="3" id="KW-1185">Reference proteome</keyword>
<feature type="region of interest" description="Disordered" evidence="1">
    <location>
        <begin position="11"/>
        <end position="100"/>
    </location>
</feature>
<dbReference type="RefSeq" id="WP_074457007.1">
    <property type="nucleotide sequence ID" value="NZ_FITM01000049.1"/>
</dbReference>
<reference evidence="3" key="1">
    <citation type="submission" date="2016-02" db="EMBL/GenBank/DDBJ databases">
        <authorList>
            <person name="liu f."/>
        </authorList>
    </citation>
    <scope>NUCLEOTIDE SEQUENCE [LARGE SCALE GENOMIC DNA]</scope>
</reference>
<feature type="compositionally biased region" description="Basic and acidic residues" evidence="1">
    <location>
        <begin position="67"/>
        <end position="86"/>
    </location>
</feature>
<proteinExistence type="predicted"/>
<evidence type="ECO:0000313" key="2">
    <source>
        <dbReference type="EMBL" id="CZB14061.1"/>
    </source>
</evidence>
<name>A0A170T5W8_9SYNE</name>
<gene>
    <name evidence="2" type="ORF">FLM9_435</name>
</gene>
<sequence>MDPTSLERLAALKRQLPQKLPLPDQRADQAADHKSAQRQPARRHPLETIQDPEHLFGELMNTSPDGHVPDHLLERLRSLEQQRAEDAGGQAQPANGDVNREQEQYSLFEALLGDED</sequence>
<dbReference type="Proteomes" id="UP000182631">
    <property type="component" value="Unassembled WGS sequence"/>
</dbReference>
<dbReference type="OrthoDB" id="541217at2"/>
<protein>
    <submittedName>
        <fullName evidence="2">Uncharacterized protein</fullName>
    </submittedName>
</protein>
<organism evidence="2 3">
    <name type="scientific">Candidatus Synechococcus spongiarum</name>
    <dbReference type="NCBI Taxonomy" id="431041"/>
    <lineage>
        <taxon>Bacteria</taxon>
        <taxon>Bacillati</taxon>
        <taxon>Cyanobacteriota</taxon>
        <taxon>Cyanophyceae</taxon>
        <taxon>Synechococcales</taxon>
        <taxon>Synechococcaceae</taxon>
        <taxon>Synechococcus</taxon>
    </lineage>
</organism>
<feature type="compositionally biased region" description="Low complexity" evidence="1">
    <location>
        <begin position="12"/>
        <end position="24"/>
    </location>
</feature>